<dbReference type="STRING" id="690307.A0A1L9WM57"/>
<evidence type="ECO:0000256" key="2">
    <source>
        <dbReference type="ARBA" id="ARBA00023002"/>
    </source>
</evidence>
<accession>A0A1L9WM57</accession>
<evidence type="ECO:0008006" key="7">
    <source>
        <dbReference type="Google" id="ProtNLM"/>
    </source>
</evidence>
<dbReference type="Gene3D" id="1.10.630.10">
    <property type="entry name" value="Cytochrome P450"/>
    <property type="match status" value="2"/>
</dbReference>
<organism evidence="5 6">
    <name type="scientific">Aspergillus aculeatus (strain ATCC 16872 / CBS 172.66 / WB 5094)</name>
    <dbReference type="NCBI Taxonomy" id="690307"/>
    <lineage>
        <taxon>Eukaryota</taxon>
        <taxon>Fungi</taxon>
        <taxon>Dikarya</taxon>
        <taxon>Ascomycota</taxon>
        <taxon>Pezizomycotina</taxon>
        <taxon>Eurotiomycetes</taxon>
        <taxon>Eurotiomycetidae</taxon>
        <taxon>Eurotiales</taxon>
        <taxon>Aspergillaceae</taxon>
        <taxon>Aspergillus</taxon>
        <taxon>Aspergillus subgen. Circumdati</taxon>
    </lineage>
</organism>
<dbReference type="GO" id="GO:0004497">
    <property type="term" value="F:monooxygenase activity"/>
    <property type="evidence" value="ECO:0007669"/>
    <property type="project" value="UniProtKB-KW"/>
</dbReference>
<keyword evidence="6" id="KW-1185">Reference proteome</keyword>
<dbReference type="Pfam" id="PF00067">
    <property type="entry name" value="p450"/>
    <property type="match status" value="1"/>
</dbReference>
<reference evidence="6" key="1">
    <citation type="journal article" date="2017" name="Genome Biol.">
        <title>Comparative genomics reveals high biological diversity and specific adaptations in the industrially and medically important fungal genus Aspergillus.</title>
        <authorList>
            <person name="de Vries R.P."/>
            <person name="Riley R."/>
            <person name="Wiebenga A."/>
            <person name="Aguilar-Osorio G."/>
            <person name="Amillis S."/>
            <person name="Uchima C.A."/>
            <person name="Anderluh G."/>
            <person name="Asadollahi M."/>
            <person name="Askin M."/>
            <person name="Barry K."/>
            <person name="Battaglia E."/>
            <person name="Bayram O."/>
            <person name="Benocci T."/>
            <person name="Braus-Stromeyer S.A."/>
            <person name="Caldana C."/>
            <person name="Canovas D."/>
            <person name="Cerqueira G.C."/>
            <person name="Chen F."/>
            <person name="Chen W."/>
            <person name="Choi C."/>
            <person name="Clum A."/>
            <person name="Dos Santos R.A."/>
            <person name="Damasio A.R."/>
            <person name="Diallinas G."/>
            <person name="Emri T."/>
            <person name="Fekete E."/>
            <person name="Flipphi M."/>
            <person name="Freyberg S."/>
            <person name="Gallo A."/>
            <person name="Gournas C."/>
            <person name="Habgood R."/>
            <person name="Hainaut M."/>
            <person name="Harispe M.L."/>
            <person name="Henrissat B."/>
            <person name="Hilden K.S."/>
            <person name="Hope R."/>
            <person name="Hossain A."/>
            <person name="Karabika E."/>
            <person name="Karaffa L."/>
            <person name="Karanyi Z."/>
            <person name="Krasevec N."/>
            <person name="Kuo A."/>
            <person name="Kusch H."/>
            <person name="LaButti K."/>
            <person name="Lagendijk E.L."/>
            <person name="Lapidus A."/>
            <person name="Levasseur A."/>
            <person name="Lindquist E."/>
            <person name="Lipzen A."/>
            <person name="Logrieco A.F."/>
            <person name="MacCabe A."/>
            <person name="Maekelae M.R."/>
            <person name="Malavazi I."/>
            <person name="Melin P."/>
            <person name="Meyer V."/>
            <person name="Mielnichuk N."/>
            <person name="Miskei M."/>
            <person name="Molnar A.P."/>
            <person name="Mule G."/>
            <person name="Ngan C.Y."/>
            <person name="Orejas M."/>
            <person name="Orosz E."/>
            <person name="Ouedraogo J.P."/>
            <person name="Overkamp K.M."/>
            <person name="Park H.-S."/>
            <person name="Perrone G."/>
            <person name="Piumi F."/>
            <person name="Punt P.J."/>
            <person name="Ram A.F."/>
            <person name="Ramon A."/>
            <person name="Rauscher S."/>
            <person name="Record E."/>
            <person name="Riano-Pachon D.M."/>
            <person name="Robert V."/>
            <person name="Roehrig J."/>
            <person name="Ruller R."/>
            <person name="Salamov A."/>
            <person name="Salih N.S."/>
            <person name="Samson R.A."/>
            <person name="Sandor E."/>
            <person name="Sanguinetti M."/>
            <person name="Schuetze T."/>
            <person name="Sepcic K."/>
            <person name="Shelest E."/>
            <person name="Sherlock G."/>
            <person name="Sophianopoulou V."/>
            <person name="Squina F.M."/>
            <person name="Sun H."/>
            <person name="Susca A."/>
            <person name="Todd R.B."/>
            <person name="Tsang A."/>
            <person name="Unkles S.E."/>
            <person name="van de Wiele N."/>
            <person name="van Rossen-Uffink D."/>
            <person name="Oliveira J.V."/>
            <person name="Vesth T.C."/>
            <person name="Visser J."/>
            <person name="Yu J.-H."/>
            <person name="Zhou M."/>
            <person name="Andersen M.R."/>
            <person name="Archer D.B."/>
            <person name="Baker S.E."/>
            <person name="Benoit I."/>
            <person name="Brakhage A.A."/>
            <person name="Braus G.H."/>
            <person name="Fischer R."/>
            <person name="Frisvad J.C."/>
            <person name="Goldman G.H."/>
            <person name="Houbraken J."/>
            <person name="Oakley B."/>
            <person name="Pocsi I."/>
            <person name="Scazzocchio C."/>
            <person name="Seiboth B."/>
            <person name="vanKuyk P.A."/>
            <person name="Wortman J."/>
            <person name="Dyer P.S."/>
            <person name="Grigoriev I.V."/>
        </authorList>
    </citation>
    <scope>NUCLEOTIDE SEQUENCE [LARGE SCALE GENOMIC DNA]</scope>
    <source>
        <strain evidence="6">ATCC 16872 / CBS 172.66 / WB 5094</strain>
    </source>
</reference>
<sequence>MRSLSGGSWTVITVNLHLCTDAFSLKVYDIFAQIHETLGQPPVVLFDYRPIYRPVLVIASHEVAEQISRPSKQFRFSVPKLELGFLEPVIGHTSILAAEGEAWKALRKTFNPWFSPQNLQAPVPTIVEQTRGFITQLDALAGSGAPAPLVTLTTNLMYEIIGAALLDEDLGAQHLDPRHRSPLVRAFNHLIHACWDDQIHLPWFFHPVNALRRLRPAPPAIPRPAQARRAPERWVGVDDDHALDQDQDQDQSQDHGNNKAIPPSAWRPYERGPRASIGQEFARLVMRVILAVVGRRYVFTNVGLGAVVRARRRRAGPSCGRMGRRRWRGWFIR</sequence>
<evidence type="ECO:0000313" key="6">
    <source>
        <dbReference type="Proteomes" id="UP000184546"/>
    </source>
</evidence>
<dbReference type="AlphaFoldDB" id="A0A1L9WM57"/>
<dbReference type="InterPro" id="IPR036396">
    <property type="entry name" value="Cyt_P450_sf"/>
</dbReference>
<keyword evidence="2" id="KW-0560">Oxidoreductase</keyword>
<protein>
    <recommendedName>
        <fullName evidence="7">Cytochrome P450</fullName>
    </recommendedName>
</protein>
<evidence type="ECO:0000256" key="1">
    <source>
        <dbReference type="ARBA" id="ARBA00010617"/>
    </source>
</evidence>
<dbReference type="GO" id="GO:0005506">
    <property type="term" value="F:iron ion binding"/>
    <property type="evidence" value="ECO:0007669"/>
    <property type="project" value="InterPro"/>
</dbReference>
<evidence type="ECO:0000256" key="4">
    <source>
        <dbReference type="SAM" id="MobiDB-lite"/>
    </source>
</evidence>
<dbReference type="GO" id="GO:0016705">
    <property type="term" value="F:oxidoreductase activity, acting on paired donors, with incorporation or reduction of molecular oxygen"/>
    <property type="evidence" value="ECO:0007669"/>
    <property type="project" value="InterPro"/>
</dbReference>
<evidence type="ECO:0000313" key="5">
    <source>
        <dbReference type="EMBL" id="OJJ97253.1"/>
    </source>
</evidence>
<dbReference type="GeneID" id="30975553"/>
<dbReference type="GO" id="GO:0020037">
    <property type="term" value="F:heme binding"/>
    <property type="evidence" value="ECO:0007669"/>
    <property type="project" value="InterPro"/>
</dbReference>
<dbReference type="InterPro" id="IPR050121">
    <property type="entry name" value="Cytochrome_P450_monoxygenase"/>
</dbReference>
<dbReference type="OrthoDB" id="10029320at2759"/>
<dbReference type="RefSeq" id="XP_020053593.1">
    <property type="nucleotide sequence ID" value="XM_020201739.1"/>
</dbReference>
<dbReference type="PANTHER" id="PTHR24305:SF222">
    <property type="entry name" value="CYTOCHROME P450 MONOOXYGENASE STCS"/>
    <property type="match status" value="1"/>
</dbReference>
<dbReference type="Proteomes" id="UP000184546">
    <property type="component" value="Unassembled WGS sequence"/>
</dbReference>
<gene>
    <name evidence="5" type="ORF">ASPACDRAFT_46107</name>
</gene>
<dbReference type="SUPFAM" id="SSF48264">
    <property type="entry name" value="Cytochrome P450"/>
    <property type="match status" value="1"/>
</dbReference>
<dbReference type="InterPro" id="IPR001128">
    <property type="entry name" value="Cyt_P450"/>
</dbReference>
<keyword evidence="3" id="KW-0503">Monooxygenase</keyword>
<dbReference type="PANTHER" id="PTHR24305">
    <property type="entry name" value="CYTOCHROME P450"/>
    <property type="match status" value="1"/>
</dbReference>
<dbReference type="EMBL" id="KV878983">
    <property type="protein sequence ID" value="OJJ97253.1"/>
    <property type="molecule type" value="Genomic_DNA"/>
</dbReference>
<proteinExistence type="inferred from homology"/>
<comment type="similarity">
    <text evidence="1">Belongs to the cytochrome P450 family.</text>
</comment>
<dbReference type="VEuPathDB" id="FungiDB:ASPACDRAFT_46107"/>
<evidence type="ECO:0000256" key="3">
    <source>
        <dbReference type="ARBA" id="ARBA00023033"/>
    </source>
</evidence>
<feature type="region of interest" description="Disordered" evidence="4">
    <location>
        <begin position="244"/>
        <end position="271"/>
    </location>
</feature>
<name>A0A1L9WM57_ASPA1</name>